<sequence>MDIYLFESNLRKLYKDEIWIDFEVVVLERNIYIKGSVDFTYGQDFEIYIYNAKMSPLLDGWTVDCEFNRIFSIRENKITFIDDDGGVIEFSGEKYLGNIQTIIYHEDPSVDLKEYLIKPEYRDLSCLNEIYDMERFYDLDF</sequence>
<reference evidence="1 2" key="1">
    <citation type="submission" date="2019-03" db="EMBL/GenBank/DDBJ databases">
        <title>Genomic analyses of the natural microbiome of Caenorhabditis elegans.</title>
        <authorList>
            <person name="Samuel B."/>
        </authorList>
    </citation>
    <scope>NUCLEOTIDE SEQUENCE [LARGE SCALE GENOMIC DNA]</scope>
    <source>
        <strain evidence="1 2">JUb89</strain>
    </source>
</reference>
<evidence type="ECO:0000313" key="2">
    <source>
        <dbReference type="Proteomes" id="UP000294963"/>
    </source>
</evidence>
<dbReference type="AlphaFoldDB" id="A0A4R1XDS8"/>
<gene>
    <name evidence="1" type="ORF">EC844_12919</name>
</gene>
<dbReference type="EMBL" id="SLVJ01000029">
    <property type="protein sequence ID" value="TCM61166.1"/>
    <property type="molecule type" value="Genomic_DNA"/>
</dbReference>
<protein>
    <submittedName>
        <fullName evidence="1">Uncharacterized protein</fullName>
    </submittedName>
</protein>
<accession>A0A4R1XDS8</accession>
<dbReference type="OrthoDB" id="6195801at2"/>
<evidence type="ECO:0000313" key="1">
    <source>
        <dbReference type="EMBL" id="TCM61166.1"/>
    </source>
</evidence>
<name>A0A4R1XDS8_ACICA</name>
<keyword evidence="2" id="KW-1185">Reference proteome</keyword>
<comment type="caution">
    <text evidence="1">The sequence shown here is derived from an EMBL/GenBank/DDBJ whole genome shotgun (WGS) entry which is preliminary data.</text>
</comment>
<organism evidence="1 2">
    <name type="scientific">Acinetobacter calcoaceticus</name>
    <dbReference type="NCBI Taxonomy" id="471"/>
    <lineage>
        <taxon>Bacteria</taxon>
        <taxon>Pseudomonadati</taxon>
        <taxon>Pseudomonadota</taxon>
        <taxon>Gammaproteobacteria</taxon>
        <taxon>Moraxellales</taxon>
        <taxon>Moraxellaceae</taxon>
        <taxon>Acinetobacter</taxon>
        <taxon>Acinetobacter calcoaceticus/baumannii complex</taxon>
    </lineage>
</organism>
<proteinExistence type="predicted"/>
<dbReference type="Proteomes" id="UP000294963">
    <property type="component" value="Unassembled WGS sequence"/>
</dbReference>